<dbReference type="Pfam" id="PF12833">
    <property type="entry name" value="HTH_18"/>
    <property type="match status" value="1"/>
</dbReference>
<feature type="domain" description="HTH araC/xylS-type" evidence="4">
    <location>
        <begin position="226"/>
        <end position="327"/>
    </location>
</feature>
<gene>
    <name evidence="5" type="primary">cdhR4</name>
    <name evidence="5" type="ORF">HPF_21415</name>
</gene>
<dbReference type="InterPro" id="IPR018062">
    <property type="entry name" value="HTH_AraC-typ_CS"/>
</dbReference>
<dbReference type="GO" id="GO:0043565">
    <property type="term" value="F:sequence-specific DNA binding"/>
    <property type="evidence" value="ECO:0007669"/>
    <property type="project" value="InterPro"/>
</dbReference>
<evidence type="ECO:0000256" key="2">
    <source>
        <dbReference type="ARBA" id="ARBA00023125"/>
    </source>
</evidence>
<dbReference type="InterPro" id="IPR009057">
    <property type="entry name" value="Homeodomain-like_sf"/>
</dbReference>
<dbReference type="EMBL" id="CP037867">
    <property type="protein sequence ID" value="QBM30263.1"/>
    <property type="molecule type" value="Genomic_DNA"/>
</dbReference>
<dbReference type="Proteomes" id="UP000293912">
    <property type="component" value="Chromosome"/>
</dbReference>
<evidence type="ECO:0000313" key="6">
    <source>
        <dbReference type="Proteomes" id="UP000293912"/>
    </source>
</evidence>
<name>A0A4V1AC53_HYDPS</name>
<dbReference type="RefSeq" id="WP_133157786.1">
    <property type="nucleotide sequence ID" value="NZ_CP037867.1"/>
</dbReference>
<dbReference type="GO" id="GO:0003700">
    <property type="term" value="F:DNA-binding transcription factor activity"/>
    <property type="evidence" value="ECO:0007669"/>
    <property type="project" value="InterPro"/>
</dbReference>
<organism evidence="5 6">
    <name type="scientific">Hydrogenophaga pseudoflava</name>
    <name type="common">Pseudomonas carboxydoflava</name>
    <dbReference type="NCBI Taxonomy" id="47421"/>
    <lineage>
        <taxon>Bacteria</taxon>
        <taxon>Pseudomonadati</taxon>
        <taxon>Pseudomonadota</taxon>
        <taxon>Betaproteobacteria</taxon>
        <taxon>Burkholderiales</taxon>
        <taxon>Comamonadaceae</taxon>
        <taxon>Hydrogenophaga</taxon>
    </lineage>
</organism>
<evidence type="ECO:0000313" key="5">
    <source>
        <dbReference type="EMBL" id="QBM30263.1"/>
    </source>
</evidence>
<accession>A0A4V1AC53</accession>
<keyword evidence="1" id="KW-0805">Transcription regulation</keyword>
<dbReference type="KEGG" id="hpse:HPF_21415"/>
<dbReference type="Gene3D" id="1.10.10.60">
    <property type="entry name" value="Homeodomain-like"/>
    <property type="match status" value="1"/>
</dbReference>
<dbReference type="PANTHER" id="PTHR46796:SF12">
    <property type="entry name" value="HTH-TYPE DNA-BINDING TRANSCRIPTIONAL ACTIVATOR EUTR"/>
    <property type="match status" value="1"/>
</dbReference>
<dbReference type="InterPro" id="IPR050204">
    <property type="entry name" value="AraC_XylS_family_regulators"/>
</dbReference>
<dbReference type="SUPFAM" id="SSF46689">
    <property type="entry name" value="Homeodomain-like"/>
    <property type="match status" value="2"/>
</dbReference>
<protein>
    <submittedName>
        <fullName evidence="5">HTH-type transcriptional regulator CdhR</fullName>
    </submittedName>
</protein>
<proteinExistence type="predicted"/>
<dbReference type="SMART" id="SM00342">
    <property type="entry name" value="HTH_ARAC"/>
    <property type="match status" value="1"/>
</dbReference>
<dbReference type="PROSITE" id="PS00041">
    <property type="entry name" value="HTH_ARAC_FAMILY_1"/>
    <property type="match status" value="1"/>
</dbReference>
<evidence type="ECO:0000256" key="3">
    <source>
        <dbReference type="ARBA" id="ARBA00023163"/>
    </source>
</evidence>
<dbReference type="PANTHER" id="PTHR46796">
    <property type="entry name" value="HTH-TYPE TRANSCRIPTIONAL ACTIVATOR RHAS-RELATED"/>
    <property type="match status" value="1"/>
</dbReference>
<dbReference type="InterPro" id="IPR018060">
    <property type="entry name" value="HTH_AraC"/>
</dbReference>
<keyword evidence="6" id="KW-1185">Reference proteome</keyword>
<evidence type="ECO:0000256" key="1">
    <source>
        <dbReference type="ARBA" id="ARBA00023015"/>
    </source>
</evidence>
<dbReference type="PROSITE" id="PS01124">
    <property type="entry name" value="HTH_ARAC_FAMILY_2"/>
    <property type="match status" value="1"/>
</dbReference>
<sequence length="331" mass="37297">MNRFLGPTTPRNATADVVDVRVSDTHDADEQAACLTDWGQCYEQMSHGSFDGHFESYRFDGIEIFREDTNQVVQQYGQPQAGTMTLAALLNISDDGRFCGTPVSPDHYFFLRGGKEFHFRTPQRVTLAAVTVNMERFAAYCQRVGELPPPGTCVDNGLIHKGEQDELGGVLTSLMQSLRHSPDMLRHDTLRRCLAEGIHSTVLGLCGPTENTAKDLTACTRQYVVNKARDYMREHVDEPITVSDLCAHIRVSRRTLQYSFQDVLGTNPARYLRNMRLNGARREIRRQTDERAPVADIAARWGFWHPSRFASEYKSLFGELPSATLKAAVKH</sequence>
<dbReference type="AlphaFoldDB" id="A0A4V1AC53"/>
<evidence type="ECO:0000259" key="4">
    <source>
        <dbReference type="PROSITE" id="PS01124"/>
    </source>
</evidence>
<keyword evidence="2" id="KW-0238">DNA-binding</keyword>
<keyword evidence="3" id="KW-0804">Transcription</keyword>
<reference evidence="5 6" key="1">
    <citation type="submission" date="2019-03" db="EMBL/GenBank/DDBJ databases">
        <authorList>
            <person name="Sebastian G."/>
            <person name="Baumann P."/>
            <person name="Ruckert C."/>
            <person name="Kalinowski J."/>
            <person name="Nebel B."/>
            <person name="Takors R."/>
            <person name="Blombach B."/>
        </authorList>
    </citation>
    <scope>NUCLEOTIDE SEQUENCE [LARGE SCALE GENOMIC DNA]</scope>
    <source>
        <strain evidence="5 6">DSM 1084</strain>
    </source>
</reference>